<gene>
    <name evidence="1" type="ORF">IQ266_09890</name>
</gene>
<organism evidence="1 2">
    <name type="scientific">Romeriopsis navalis LEGE 11480</name>
    <dbReference type="NCBI Taxonomy" id="2777977"/>
    <lineage>
        <taxon>Bacteria</taxon>
        <taxon>Bacillati</taxon>
        <taxon>Cyanobacteriota</taxon>
        <taxon>Cyanophyceae</taxon>
        <taxon>Leptolyngbyales</taxon>
        <taxon>Leptolyngbyaceae</taxon>
        <taxon>Romeriopsis</taxon>
        <taxon>Romeriopsis navalis</taxon>
    </lineage>
</organism>
<evidence type="ECO:0000313" key="1">
    <source>
        <dbReference type="EMBL" id="MBE9030038.1"/>
    </source>
</evidence>
<dbReference type="InterPro" id="IPR017853">
    <property type="entry name" value="GH"/>
</dbReference>
<dbReference type="InterPro" id="IPR029457">
    <property type="entry name" value="GHL5"/>
</dbReference>
<dbReference type="Proteomes" id="UP000625316">
    <property type="component" value="Unassembled WGS sequence"/>
</dbReference>
<proteinExistence type="predicted"/>
<dbReference type="SUPFAM" id="SSF51445">
    <property type="entry name" value="(Trans)glycosidases"/>
    <property type="match status" value="1"/>
</dbReference>
<dbReference type="Pfam" id="PF14872">
    <property type="entry name" value="GHL5"/>
    <property type="match status" value="1"/>
</dbReference>
<dbReference type="Gene3D" id="3.20.20.80">
    <property type="entry name" value="Glycosidases"/>
    <property type="match status" value="1"/>
</dbReference>
<protein>
    <submittedName>
        <fullName evidence="1">Alpha-amylase</fullName>
    </submittedName>
</protein>
<reference evidence="1" key="1">
    <citation type="submission" date="2020-10" db="EMBL/GenBank/DDBJ databases">
        <authorList>
            <person name="Castelo-Branco R."/>
            <person name="Eusebio N."/>
            <person name="Adriana R."/>
            <person name="Vieira A."/>
            <person name="Brugerolle De Fraissinette N."/>
            <person name="Rezende De Castro R."/>
            <person name="Schneider M.P."/>
            <person name="Vasconcelos V."/>
            <person name="Leao P.N."/>
        </authorList>
    </citation>
    <scope>NUCLEOTIDE SEQUENCE</scope>
    <source>
        <strain evidence="1">LEGE 11480</strain>
    </source>
</reference>
<comment type="caution">
    <text evidence="1">The sequence shown here is derived from an EMBL/GenBank/DDBJ whole genome shotgun (WGS) entry which is preliminary data.</text>
</comment>
<sequence>MPEKFMIRLVEDETAVLVSDVKAIAVSKQNYLDRSRQLVRRLGAHYREDGLTEVGFWVPELAGQIIQSQRDIYLEVFTPIDDIDFRRPEQIVEFQYDAVPMVQQGEFVWGVVEGMHAGTPDKAGSFYWLRYRDNLYDQLNKVRDIVPYSLPYGVFAPAELYDVRQMQRTRKDLDYFRRWAQSAQVTEGESAPRVKAPVNILQIHVGTASAEGTLEALTKTYQRISDKLENHEPLTAAEQNYIGYDAVQLLPTEPTIEYRVEDVDWERDFFEIDRSLFGDKGTHVPTVPVQAILRKPNTQNWGYDIPLLGGSTTNPAILGSLRPHEMIDFIATLHNFSQGPIDVIFDLVYGHADNQALQLMTAQCFQGPNMYGQDVSHQHPIVRSILLEMHRRKINTGVDGIRVDGGQDFRFFNPLSGDIEYDDGYLFAMSDIVQKIHGCERLLFTIFEDGRPWPQKGWEEKSTYRDLIEQRPDSYQWGPLIFAHNTPTLKGFWNIKWKRVTEVMYQGDRWITGCGNHDTVRRGNQIDVDADINWNLGETLPEVLKNAYDNPATNLWVYGFSPGLPMDFINVLMHAAWGFFRNTDERYGVKVVSEEKGFLDWQVNPAHYGETHLFTQLKALGFDSYDQLVEFLVILNRGMTETEYDIEKVIVLCQTELAEADGSELFKRFIQYLDVPLIRQFAMAFMEDKHEYCRVCHYADELDPQLTKYNYQLRQYRRKNSWLRNNLSGLDRFNRLTEGDRTIFVGIRNNSQNGFPATKQVALIAHMGGESVIATPGDWLQLDLENWKVVIASPGLAIESIEDVKSIELHDGQGILLEAAC</sequence>
<dbReference type="AlphaFoldDB" id="A0A928VLQ5"/>
<accession>A0A928VLQ5</accession>
<dbReference type="RefSeq" id="WP_264324864.1">
    <property type="nucleotide sequence ID" value="NZ_JADEXQ010000027.1"/>
</dbReference>
<keyword evidence="2" id="KW-1185">Reference proteome</keyword>
<evidence type="ECO:0000313" key="2">
    <source>
        <dbReference type="Proteomes" id="UP000625316"/>
    </source>
</evidence>
<name>A0A928VLQ5_9CYAN</name>
<dbReference type="EMBL" id="JADEXQ010000027">
    <property type="protein sequence ID" value="MBE9030038.1"/>
    <property type="molecule type" value="Genomic_DNA"/>
</dbReference>